<name>A0AAV4XEJ2_CAEEX</name>
<evidence type="ECO:0000313" key="1">
    <source>
        <dbReference type="EMBL" id="GIY93047.1"/>
    </source>
</evidence>
<proteinExistence type="predicted"/>
<protein>
    <submittedName>
        <fullName evidence="1">Uncharacterized protein</fullName>
    </submittedName>
</protein>
<keyword evidence="2" id="KW-1185">Reference proteome</keyword>
<dbReference type="Proteomes" id="UP001054945">
    <property type="component" value="Unassembled WGS sequence"/>
</dbReference>
<comment type="caution">
    <text evidence="1">The sequence shown here is derived from an EMBL/GenBank/DDBJ whole genome shotgun (WGS) entry which is preliminary data.</text>
</comment>
<gene>
    <name evidence="1" type="ORF">CEXT_150351</name>
</gene>
<dbReference type="AlphaFoldDB" id="A0AAV4XEJ2"/>
<organism evidence="1 2">
    <name type="scientific">Caerostris extrusa</name>
    <name type="common">Bark spider</name>
    <name type="synonym">Caerostris bankana</name>
    <dbReference type="NCBI Taxonomy" id="172846"/>
    <lineage>
        <taxon>Eukaryota</taxon>
        <taxon>Metazoa</taxon>
        <taxon>Ecdysozoa</taxon>
        <taxon>Arthropoda</taxon>
        <taxon>Chelicerata</taxon>
        <taxon>Arachnida</taxon>
        <taxon>Araneae</taxon>
        <taxon>Araneomorphae</taxon>
        <taxon>Entelegynae</taxon>
        <taxon>Araneoidea</taxon>
        <taxon>Araneidae</taxon>
        <taxon>Caerostris</taxon>
    </lineage>
</organism>
<reference evidence="1 2" key="1">
    <citation type="submission" date="2021-06" db="EMBL/GenBank/DDBJ databases">
        <title>Caerostris extrusa draft genome.</title>
        <authorList>
            <person name="Kono N."/>
            <person name="Arakawa K."/>
        </authorList>
    </citation>
    <scope>NUCLEOTIDE SEQUENCE [LARGE SCALE GENOMIC DNA]</scope>
</reference>
<evidence type="ECO:0000313" key="2">
    <source>
        <dbReference type="Proteomes" id="UP001054945"/>
    </source>
</evidence>
<dbReference type="EMBL" id="BPLR01000226">
    <property type="protein sequence ID" value="GIY93047.1"/>
    <property type="molecule type" value="Genomic_DNA"/>
</dbReference>
<accession>A0AAV4XEJ2</accession>
<sequence length="126" mass="14489">MSIDLFPSLYLRLPGSKMPTESFGERKGGKKKAFSGRILTLSFLYESLFPDLSRRSTSIKTQAAMKTIFSIGKIFSEWQQRKGKLAGRLWSSFRYRLMKYACFHILCPFIVVSSKAAKYRNCLKVL</sequence>